<evidence type="ECO:0008006" key="5">
    <source>
        <dbReference type="Google" id="ProtNLM"/>
    </source>
</evidence>
<reference evidence="3 4" key="1">
    <citation type="submission" date="2023-05" db="EMBL/GenBank/DDBJ databases">
        <title>Actinoplanes sp. NEAU-A12 genome sequencing.</title>
        <authorList>
            <person name="Wang Z.-S."/>
        </authorList>
    </citation>
    <scope>NUCLEOTIDE SEQUENCE [LARGE SCALE GENOMIC DNA]</scope>
    <source>
        <strain evidence="3 4">NEAU-A12</strain>
    </source>
</reference>
<organism evidence="3 4">
    <name type="scientific">Actinoplanes sandaracinus</name>
    <dbReference type="NCBI Taxonomy" id="3045177"/>
    <lineage>
        <taxon>Bacteria</taxon>
        <taxon>Bacillati</taxon>
        <taxon>Actinomycetota</taxon>
        <taxon>Actinomycetes</taxon>
        <taxon>Micromonosporales</taxon>
        <taxon>Micromonosporaceae</taxon>
        <taxon>Actinoplanes</taxon>
    </lineage>
</organism>
<gene>
    <name evidence="3" type="ORF">QLQ12_41745</name>
</gene>
<dbReference type="RefSeq" id="WP_282766597.1">
    <property type="nucleotide sequence ID" value="NZ_JASCTH010000041.1"/>
</dbReference>
<keyword evidence="4" id="KW-1185">Reference proteome</keyword>
<dbReference type="Proteomes" id="UP001241758">
    <property type="component" value="Unassembled WGS sequence"/>
</dbReference>
<comment type="caution">
    <text evidence="3">The sequence shown here is derived from an EMBL/GenBank/DDBJ whole genome shotgun (WGS) entry which is preliminary data.</text>
</comment>
<accession>A0ABT6WZG2</accession>
<evidence type="ECO:0000313" key="4">
    <source>
        <dbReference type="Proteomes" id="UP001241758"/>
    </source>
</evidence>
<evidence type="ECO:0000256" key="2">
    <source>
        <dbReference type="SAM" id="SignalP"/>
    </source>
</evidence>
<feature type="signal peptide" evidence="2">
    <location>
        <begin position="1"/>
        <end position="24"/>
    </location>
</feature>
<dbReference type="EMBL" id="JASCTH010000041">
    <property type="protein sequence ID" value="MDI6105128.1"/>
    <property type="molecule type" value="Genomic_DNA"/>
</dbReference>
<proteinExistence type="predicted"/>
<name>A0ABT6WZG2_9ACTN</name>
<feature type="region of interest" description="Disordered" evidence="1">
    <location>
        <begin position="25"/>
        <end position="50"/>
    </location>
</feature>
<sequence>MTVKVKVLTFAIVVGLSMTSAATAASAGPATPSLPPSVSSPGRAQPPTPAGAAAFTVAQTCDAVQATLGSLAAAGKKSAACIERNTKPSTKTKEAIRRAKLDAIGPEWCQTLPLNDYYMNRQYICGITDWFYQVFDVRTGQIIGTMQFLVFDVTTTVNVSSAWSQQLEVVPYSILNAAVGTVITPDSARCQGNCFTSTWTLPPTVLSVGRDVESNAIFQTNISSVGSTDRERPTTSFILTSPGATPAPPLVLQPDVVAYGGSSRLR</sequence>
<evidence type="ECO:0000256" key="1">
    <source>
        <dbReference type="SAM" id="MobiDB-lite"/>
    </source>
</evidence>
<protein>
    <recommendedName>
        <fullName evidence="5">Secreted protein</fullName>
    </recommendedName>
</protein>
<feature type="chain" id="PRO_5045958573" description="Secreted protein" evidence="2">
    <location>
        <begin position="25"/>
        <end position="266"/>
    </location>
</feature>
<evidence type="ECO:0000313" key="3">
    <source>
        <dbReference type="EMBL" id="MDI6105128.1"/>
    </source>
</evidence>
<keyword evidence="2" id="KW-0732">Signal</keyword>